<dbReference type="InterPro" id="IPR018333">
    <property type="entry name" value="Squalene_cyclase"/>
</dbReference>
<organism evidence="5 6">
    <name type="scientific">Trifolium subterraneum</name>
    <name type="common">Subterranean clover</name>
    <dbReference type="NCBI Taxonomy" id="3900"/>
    <lineage>
        <taxon>Eukaryota</taxon>
        <taxon>Viridiplantae</taxon>
        <taxon>Streptophyta</taxon>
        <taxon>Embryophyta</taxon>
        <taxon>Tracheophyta</taxon>
        <taxon>Spermatophyta</taxon>
        <taxon>Magnoliopsida</taxon>
        <taxon>eudicotyledons</taxon>
        <taxon>Gunneridae</taxon>
        <taxon>Pentapetalae</taxon>
        <taxon>rosids</taxon>
        <taxon>fabids</taxon>
        <taxon>Fabales</taxon>
        <taxon>Fabaceae</taxon>
        <taxon>Papilionoideae</taxon>
        <taxon>50 kb inversion clade</taxon>
        <taxon>NPAAA clade</taxon>
        <taxon>Hologalegina</taxon>
        <taxon>IRL clade</taxon>
        <taxon>Trifolieae</taxon>
        <taxon>Trifolium</taxon>
    </lineage>
</organism>
<dbReference type="InterPro" id="IPR008930">
    <property type="entry name" value="Terpenoid_cyclase/PrenylTrfase"/>
</dbReference>
<feature type="transmembrane region" description="Helical" evidence="3">
    <location>
        <begin position="52"/>
        <end position="71"/>
    </location>
</feature>
<evidence type="ECO:0000259" key="4">
    <source>
        <dbReference type="Pfam" id="PF13249"/>
    </source>
</evidence>
<dbReference type="Proteomes" id="UP000242715">
    <property type="component" value="Unassembled WGS sequence"/>
</dbReference>
<name>A0A2Z6MMS0_TRISU</name>
<evidence type="ECO:0000256" key="2">
    <source>
        <dbReference type="ARBA" id="ARBA00023235"/>
    </source>
</evidence>
<evidence type="ECO:0000313" key="6">
    <source>
        <dbReference type="Proteomes" id="UP000242715"/>
    </source>
</evidence>
<evidence type="ECO:0000313" key="5">
    <source>
        <dbReference type="EMBL" id="GAU30963.1"/>
    </source>
</evidence>
<comment type="similarity">
    <text evidence="1">Belongs to the terpene cyclase/mutase family.</text>
</comment>
<dbReference type="AlphaFoldDB" id="A0A2Z6MMS0"/>
<dbReference type="GO" id="GO:0005811">
    <property type="term" value="C:lipid droplet"/>
    <property type="evidence" value="ECO:0007669"/>
    <property type="project" value="InterPro"/>
</dbReference>
<keyword evidence="6" id="KW-1185">Reference proteome</keyword>
<proteinExistence type="inferred from homology"/>
<reference evidence="6" key="1">
    <citation type="journal article" date="2017" name="Front. Plant Sci.">
        <title>Climate Clever Clovers: New Paradigm to Reduce the Environmental Footprint of Ruminants by Breeding Low Methanogenic Forages Utilizing Haplotype Variation.</title>
        <authorList>
            <person name="Kaur P."/>
            <person name="Appels R."/>
            <person name="Bayer P.E."/>
            <person name="Keeble-Gagnere G."/>
            <person name="Wang J."/>
            <person name="Hirakawa H."/>
            <person name="Shirasawa K."/>
            <person name="Vercoe P."/>
            <person name="Stefanova K."/>
            <person name="Durmic Z."/>
            <person name="Nichols P."/>
            <person name="Revell C."/>
            <person name="Isobe S.N."/>
            <person name="Edwards D."/>
            <person name="Erskine W."/>
        </authorList>
    </citation>
    <scope>NUCLEOTIDE SEQUENCE [LARGE SCALE GENOMIC DNA]</scope>
    <source>
        <strain evidence="6">cv. Daliak</strain>
    </source>
</reference>
<sequence>MNQQVLPKVKVNDVEDVTEDTVTTTLRRAINFYSTIQSHDGHWPGDYGGPMFLMPGLVIALSVTGAINAVLTDEHRKEMCRYLFNHQNKDGGWGLHIEGPSTMFGSVLCYVTLRLLGEGPNDGEGEMEKARDWILEHGGATYITSWGKMWLSEGCGVTAGWSICQCPTCMARDWNQARNLCAKEDLYYPHPLVQDILWASLHKFVEPVFMNWPGKKLREKAVDTVMEHIHYEDENTRYICIGPVNKGYNGSQLWDTAFAAQAIISANLIDEFGPTLRKAHSFIKNSQVLDDCPGDLSQWYRHISKGAWPFSTADHGWPISDCTAEGLKAVLLLSKISPEIVGEPLDAKRLYDAVNVILSLQVIDSS</sequence>
<dbReference type="PANTHER" id="PTHR11764:SF20">
    <property type="entry name" value="LANOSTEROL SYNTHASE"/>
    <property type="match status" value="1"/>
</dbReference>
<accession>A0A2Z6MMS0</accession>
<dbReference type="GO" id="GO:0031559">
    <property type="term" value="F:oxidosqualene cyclase activity"/>
    <property type="evidence" value="ECO:0007669"/>
    <property type="project" value="UniProtKB-ARBA"/>
</dbReference>
<dbReference type="OrthoDB" id="21502at2759"/>
<gene>
    <name evidence="5" type="ORF">TSUD_144110</name>
</gene>
<evidence type="ECO:0000256" key="1">
    <source>
        <dbReference type="ARBA" id="ARBA00009755"/>
    </source>
</evidence>
<feature type="domain" description="Squalene cyclase N-terminal" evidence="4">
    <location>
        <begin position="27"/>
        <end position="152"/>
    </location>
</feature>
<protein>
    <recommendedName>
        <fullName evidence="4">Squalene cyclase N-terminal domain-containing protein</fullName>
    </recommendedName>
</protein>
<dbReference type="InterPro" id="IPR032697">
    <property type="entry name" value="SQ_cyclase_N"/>
</dbReference>
<dbReference type="EMBL" id="DF973440">
    <property type="protein sequence ID" value="GAU30963.1"/>
    <property type="molecule type" value="Genomic_DNA"/>
</dbReference>
<keyword evidence="3" id="KW-0472">Membrane</keyword>
<keyword evidence="3" id="KW-1133">Transmembrane helix</keyword>
<dbReference type="GO" id="GO:0016104">
    <property type="term" value="P:triterpenoid biosynthetic process"/>
    <property type="evidence" value="ECO:0007669"/>
    <property type="project" value="InterPro"/>
</dbReference>
<dbReference type="Pfam" id="PF13249">
    <property type="entry name" value="SQHop_cyclase_N"/>
    <property type="match status" value="1"/>
</dbReference>
<keyword evidence="3" id="KW-0812">Transmembrane</keyword>
<dbReference type="PANTHER" id="PTHR11764">
    <property type="entry name" value="TERPENE CYCLASE/MUTASE FAMILY MEMBER"/>
    <property type="match status" value="1"/>
</dbReference>
<evidence type="ECO:0000256" key="3">
    <source>
        <dbReference type="SAM" id="Phobius"/>
    </source>
</evidence>
<dbReference type="Gene3D" id="1.50.10.20">
    <property type="match status" value="2"/>
</dbReference>
<dbReference type="SUPFAM" id="SSF48239">
    <property type="entry name" value="Terpenoid cyclases/Protein prenyltransferases"/>
    <property type="match status" value="2"/>
</dbReference>
<keyword evidence="2" id="KW-0413">Isomerase</keyword>